<sequence>MQHKILSHRPRPQQLHRPRPQQLYDITSSVLCCVLSSLFSCAADVCSLAVDSGLECGSYRRRWYFDPALGACAPFWFGGCGGNDNRFSSEHECLQTCVRQHTNVVLRPQTEILSKDVCSLDQDPAAAQTTP</sequence>
<comment type="caution">
    <text evidence="5">The sequence shown here is derived from an EMBL/GenBank/DDBJ whole genome shotgun (WGS) entry which is preliminary data.</text>
</comment>
<organism evidence="5 6">
    <name type="scientific">Mugilogobius chulae</name>
    <name type="common">yellowstripe goby</name>
    <dbReference type="NCBI Taxonomy" id="88201"/>
    <lineage>
        <taxon>Eukaryota</taxon>
        <taxon>Metazoa</taxon>
        <taxon>Chordata</taxon>
        <taxon>Craniata</taxon>
        <taxon>Vertebrata</taxon>
        <taxon>Euteleostomi</taxon>
        <taxon>Actinopterygii</taxon>
        <taxon>Neopterygii</taxon>
        <taxon>Teleostei</taxon>
        <taxon>Neoteleostei</taxon>
        <taxon>Acanthomorphata</taxon>
        <taxon>Gobiaria</taxon>
        <taxon>Gobiiformes</taxon>
        <taxon>Gobioidei</taxon>
        <taxon>Gobiidae</taxon>
        <taxon>Gobionellinae</taxon>
        <taxon>Mugilogobius</taxon>
    </lineage>
</organism>
<evidence type="ECO:0000259" key="4">
    <source>
        <dbReference type="PROSITE" id="PS50279"/>
    </source>
</evidence>
<reference evidence="6" key="1">
    <citation type="submission" date="2024-04" db="EMBL/GenBank/DDBJ databases">
        <title>Salinicola lusitanus LLJ914,a marine bacterium isolated from the Okinawa Trough.</title>
        <authorList>
            <person name="Li J."/>
        </authorList>
    </citation>
    <scope>NUCLEOTIDE SEQUENCE [LARGE SCALE GENOMIC DNA]</scope>
</reference>
<dbReference type="PANTHER" id="PTHR10083">
    <property type="entry name" value="KUNITZ-TYPE PROTEASE INHIBITOR-RELATED"/>
    <property type="match status" value="1"/>
</dbReference>
<dbReference type="GO" id="GO:0004867">
    <property type="term" value="F:serine-type endopeptidase inhibitor activity"/>
    <property type="evidence" value="ECO:0007669"/>
    <property type="project" value="UniProtKB-KW"/>
</dbReference>
<evidence type="ECO:0000256" key="2">
    <source>
        <dbReference type="ARBA" id="ARBA00022900"/>
    </source>
</evidence>
<dbReference type="InterPro" id="IPR002223">
    <property type="entry name" value="Kunitz_BPTI"/>
</dbReference>
<dbReference type="PANTHER" id="PTHR10083:SF328">
    <property type="entry name" value="TISSUE FACTOR PATHWAY INHIBITOR"/>
    <property type="match status" value="1"/>
</dbReference>
<name>A0AAW0MJG0_9GOBI</name>
<keyword evidence="1" id="KW-0646">Protease inhibitor</keyword>
<dbReference type="AlphaFoldDB" id="A0AAW0MJG0"/>
<dbReference type="Pfam" id="PF00014">
    <property type="entry name" value="Kunitz_BPTI"/>
    <property type="match status" value="1"/>
</dbReference>
<accession>A0AAW0MJG0</accession>
<keyword evidence="2" id="KW-0722">Serine protease inhibitor</keyword>
<feature type="domain" description="BPTI/Kunitz inhibitor" evidence="4">
    <location>
        <begin position="46"/>
        <end position="97"/>
    </location>
</feature>
<dbReference type="PROSITE" id="PS50279">
    <property type="entry name" value="BPTI_KUNITZ_2"/>
    <property type="match status" value="1"/>
</dbReference>
<evidence type="ECO:0000256" key="3">
    <source>
        <dbReference type="ARBA" id="ARBA00023157"/>
    </source>
</evidence>
<dbReference type="InterPro" id="IPR036880">
    <property type="entry name" value="Kunitz_BPTI_sf"/>
</dbReference>
<dbReference type="GO" id="GO:0005615">
    <property type="term" value="C:extracellular space"/>
    <property type="evidence" value="ECO:0007669"/>
    <property type="project" value="TreeGrafter"/>
</dbReference>
<keyword evidence="6" id="KW-1185">Reference proteome</keyword>
<protein>
    <recommendedName>
        <fullName evidence="4">BPTI/Kunitz inhibitor domain-containing protein</fullName>
    </recommendedName>
</protein>
<dbReference type="SUPFAM" id="SSF57362">
    <property type="entry name" value="BPTI-like"/>
    <property type="match status" value="1"/>
</dbReference>
<keyword evidence="3" id="KW-1015">Disulfide bond</keyword>
<evidence type="ECO:0000256" key="1">
    <source>
        <dbReference type="ARBA" id="ARBA00022690"/>
    </source>
</evidence>
<dbReference type="InterPro" id="IPR050098">
    <property type="entry name" value="TFPI/VKTCI-like"/>
</dbReference>
<gene>
    <name evidence="5" type="ORF">WMY93_032960</name>
</gene>
<dbReference type="CDD" id="cd22635">
    <property type="entry name" value="Kunitz_papilin"/>
    <property type="match status" value="1"/>
</dbReference>
<dbReference type="FunFam" id="4.10.410.10:FF:000020">
    <property type="entry name" value="Collagen, type VI, alpha 3"/>
    <property type="match status" value="1"/>
</dbReference>
<dbReference type="EMBL" id="JBBPFD010000104">
    <property type="protein sequence ID" value="KAK7880405.1"/>
    <property type="molecule type" value="Genomic_DNA"/>
</dbReference>
<dbReference type="InterPro" id="IPR020901">
    <property type="entry name" value="Prtase_inh_Kunz-CS"/>
</dbReference>
<dbReference type="PROSITE" id="PS00280">
    <property type="entry name" value="BPTI_KUNITZ_1"/>
    <property type="match status" value="1"/>
</dbReference>
<dbReference type="PRINTS" id="PR00759">
    <property type="entry name" value="BASICPTASE"/>
</dbReference>
<dbReference type="SMART" id="SM00131">
    <property type="entry name" value="KU"/>
    <property type="match status" value="1"/>
</dbReference>
<dbReference type="Gene3D" id="4.10.410.10">
    <property type="entry name" value="Pancreatic trypsin inhibitor Kunitz domain"/>
    <property type="match status" value="1"/>
</dbReference>
<evidence type="ECO:0000313" key="6">
    <source>
        <dbReference type="Proteomes" id="UP001460270"/>
    </source>
</evidence>
<evidence type="ECO:0000313" key="5">
    <source>
        <dbReference type="EMBL" id="KAK7880405.1"/>
    </source>
</evidence>
<dbReference type="Proteomes" id="UP001460270">
    <property type="component" value="Unassembled WGS sequence"/>
</dbReference>
<proteinExistence type="predicted"/>